<sequence>MDTCSSLGCSPCSSSSSSSTTKAAGSSSPGFRALHAGVPGAGLGGAGRRRGSDPGGGGGGGARAGLRGQRRRRVGRGWVRLLGLRGEGRRPGLWVQKGFAVCVQRTTGPEHKAASSGLPYASLRWLQFPHWPSPAPACLHSGIWGGNAWALKLEVHQARGPVPCQAWGGEGCLSLKVVALEPVGPLPLETRSSCLPNKYKVPPPAPELGYISSQGL</sequence>
<dbReference type="EMBL" id="JACAGC010000022">
    <property type="protein sequence ID" value="KAF6288021.1"/>
    <property type="molecule type" value="Genomic_DNA"/>
</dbReference>
<evidence type="ECO:0000313" key="3">
    <source>
        <dbReference type="Proteomes" id="UP000585614"/>
    </source>
</evidence>
<evidence type="ECO:0000256" key="1">
    <source>
        <dbReference type="SAM" id="MobiDB-lite"/>
    </source>
</evidence>
<evidence type="ECO:0000313" key="2">
    <source>
        <dbReference type="EMBL" id="KAF6288021.1"/>
    </source>
</evidence>
<name>A0A7J7SHY2_RHIFE</name>
<feature type="compositionally biased region" description="Low complexity" evidence="1">
    <location>
        <begin position="1"/>
        <end position="30"/>
    </location>
</feature>
<organism evidence="2 3">
    <name type="scientific">Rhinolophus ferrumequinum</name>
    <name type="common">Greater horseshoe bat</name>
    <dbReference type="NCBI Taxonomy" id="59479"/>
    <lineage>
        <taxon>Eukaryota</taxon>
        <taxon>Metazoa</taxon>
        <taxon>Chordata</taxon>
        <taxon>Craniata</taxon>
        <taxon>Vertebrata</taxon>
        <taxon>Euteleostomi</taxon>
        <taxon>Mammalia</taxon>
        <taxon>Eutheria</taxon>
        <taxon>Laurasiatheria</taxon>
        <taxon>Chiroptera</taxon>
        <taxon>Yinpterochiroptera</taxon>
        <taxon>Rhinolophoidea</taxon>
        <taxon>Rhinolophidae</taxon>
        <taxon>Rhinolophinae</taxon>
        <taxon>Rhinolophus</taxon>
    </lineage>
</organism>
<comment type="caution">
    <text evidence="2">The sequence shown here is derived from an EMBL/GenBank/DDBJ whole genome shotgun (WGS) entry which is preliminary data.</text>
</comment>
<feature type="region of interest" description="Disordered" evidence="1">
    <location>
        <begin position="1"/>
        <end position="69"/>
    </location>
</feature>
<gene>
    <name evidence="2" type="ORF">mRhiFer1_004966</name>
</gene>
<feature type="compositionally biased region" description="Gly residues" evidence="1">
    <location>
        <begin position="53"/>
        <end position="63"/>
    </location>
</feature>
<accession>A0A7J7SHY2</accession>
<reference evidence="2 3" key="1">
    <citation type="journal article" date="2020" name="Nature">
        <title>Six reference-quality genomes reveal evolution of bat adaptations.</title>
        <authorList>
            <person name="Jebb D."/>
            <person name="Huang Z."/>
            <person name="Pippel M."/>
            <person name="Hughes G.M."/>
            <person name="Lavrichenko K."/>
            <person name="Devanna P."/>
            <person name="Winkler S."/>
            <person name="Jermiin L.S."/>
            <person name="Skirmuntt E.C."/>
            <person name="Katzourakis A."/>
            <person name="Burkitt-Gray L."/>
            <person name="Ray D.A."/>
            <person name="Sullivan K.A.M."/>
            <person name="Roscito J.G."/>
            <person name="Kirilenko B.M."/>
            <person name="Davalos L.M."/>
            <person name="Corthals A.P."/>
            <person name="Power M.L."/>
            <person name="Jones G."/>
            <person name="Ransome R.D."/>
            <person name="Dechmann D.K.N."/>
            <person name="Locatelli A.G."/>
            <person name="Puechmaille S.J."/>
            <person name="Fedrigo O."/>
            <person name="Jarvis E.D."/>
            <person name="Hiller M."/>
            <person name="Vernes S.C."/>
            <person name="Myers E.W."/>
            <person name="Teeling E.C."/>
        </authorList>
    </citation>
    <scope>NUCLEOTIDE SEQUENCE [LARGE SCALE GENOMIC DNA]</scope>
    <source>
        <strain evidence="2">MRhiFer1</strain>
        <tissue evidence="2">Lung</tissue>
    </source>
</reference>
<dbReference type="AlphaFoldDB" id="A0A7J7SHY2"/>
<dbReference type="Proteomes" id="UP000585614">
    <property type="component" value="Unassembled WGS sequence"/>
</dbReference>
<protein>
    <submittedName>
        <fullName evidence="2">Family with sequence similarity 71 member E1</fullName>
    </submittedName>
</protein>
<proteinExistence type="predicted"/>